<dbReference type="PANTHER" id="PTHR11040:SF35">
    <property type="entry name" value="ZINC TRANSPORTER 5"/>
    <property type="match status" value="1"/>
</dbReference>
<comment type="caution">
    <text evidence="8">Lacks conserved residue(s) required for the propagation of feature annotation.</text>
</comment>
<evidence type="ECO:0000256" key="2">
    <source>
        <dbReference type="ARBA" id="ARBA00006939"/>
    </source>
</evidence>
<evidence type="ECO:0000256" key="5">
    <source>
        <dbReference type="ARBA" id="ARBA00022989"/>
    </source>
</evidence>
<feature type="signal peptide" evidence="9">
    <location>
        <begin position="1"/>
        <end position="21"/>
    </location>
</feature>
<keyword evidence="4 8" id="KW-0812">Transmembrane</keyword>
<comment type="subcellular location">
    <subcellularLocation>
        <location evidence="1 8">Membrane</location>
        <topology evidence="1 8">Multi-pass membrane protein</topology>
    </subcellularLocation>
</comment>
<feature type="transmembrane region" description="Helical" evidence="8">
    <location>
        <begin position="282"/>
        <end position="302"/>
    </location>
</feature>
<keyword evidence="9" id="KW-0732">Signal</keyword>
<evidence type="ECO:0000256" key="1">
    <source>
        <dbReference type="ARBA" id="ARBA00004141"/>
    </source>
</evidence>
<dbReference type="InterPro" id="IPR003689">
    <property type="entry name" value="ZIP"/>
</dbReference>
<dbReference type="Pfam" id="PF02535">
    <property type="entry name" value="Zip"/>
    <property type="match status" value="1"/>
</dbReference>
<dbReference type="PANTHER" id="PTHR11040">
    <property type="entry name" value="ZINC/IRON TRANSPORTER"/>
    <property type="match status" value="1"/>
</dbReference>
<evidence type="ECO:0000256" key="4">
    <source>
        <dbReference type="ARBA" id="ARBA00022692"/>
    </source>
</evidence>
<evidence type="ECO:0000256" key="9">
    <source>
        <dbReference type="SAM" id="SignalP"/>
    </source>
</evidence>
<evidence type="ECO:0000313" key="10">
    <source>
        <dbReference type="EMBL" id="KAG6508018.1"/>
    </source>
</evidence>
<keyword evidence="7 8" id="KW-0472">Membrane</keyword>
<dbReference type="EMBL" id="JACMSC010000009">
    <property type="protein sequence ID" value="KAG6508018.1"/>
    <property type="molecule type" value="Genomic_DNA"/>
</dbReference>
<reference evidence="10 11" key="1">
    <citation type="submission" date="2020-08" db="EMBL/GenBank/DDBJ databases">
        <title>Plant Genome Project.</title>
        <authorList>
            <person name="Zhang R.-G."/>
        </authorList>
    </citation>
    <scope>NUCLEOTIDE SEQUENCE [LARGE SCALE GENOMIC DNA]</scope>
    <source>
        <tissue evidence="10">Rhizome</tissue>
    </source>
</reference>
<keyword evidence="3 8" id="KW-0813">Transport</keyword>
<protein>
    <submittedName>
        <fullName evidence="10">Uncharacterized protein</fullName>
    </submittedName>
</protein>
<feature type="transmembrane region" description="Helical" evidence="8">
    <location>
        <begin position="314"/>
        <end position="335"/>
    </location>
</feature>
<keyword evidence="6 8" id="KW-0406">Ion transport</keyword>
<evidence type="ECO:0000256" key="8">
    <source>
        <dbReference type="RuleBase" id="RU362088"/>
    </source>
</evidence>
<name>A0A8J5GWY4_ZINOF</name>
<organism evidence="10 11">
    <name type="scientific">Zingiber officinale</name>
    <name type="common">Ginger</name>
    <name type="synonym">Amomum zingiber</name>
    <dbReference type="NCBI Taxonomy" id="94328"/>
    <lineage>
        <taxon>Eukaryota</taxon>
        <taxon>Viridiplantae</taxon>
        <taxon>Streptophyta</taxon>
        <taxon>Embryophyta</taxon>
        <taxon>Tracheophyta</taxon>
        <taxon>Spermatophyta</taxon>
        <taxon>Magnoliopsida</taxon>
        <taxon>Liliopsida</taxon>
        <taxon>Zingiberales</taxon>
        <taxon>Zingiberaceae</taxon>
        <taxon>Zingiber</taxon>
    </lineage>
</organism>
<dbReference type="GO" id="GO:0005886">
    <property type="term" value="C:plasma membrane"/>
    <property type="evidence" value="ECO:0007669"/>
    <property type="project" value="TreeGrafter"/>
</dbReference>
<dbReference type="InterPro" id="IPR004698">
    <property type="entry name" value="Zn/Fe_permease_fun/pln"/>
</dbReference>
<feature type="transmembrane region" description="Helical" evidence="8">
    <location>
        <begin position="45"/>
        <end position="63"/>
    </location>
</feature>
<sequence>MTRGALLLLCLHLPVGHFVAADDGECSGDASASDRKKADPLKIAAIFSILASGSLGVSIPLLGRWVPALRPEKDWFFVIKAFAAGVILATGFIHILPDAFGSLTSPCLAPSPWQDFPFAGFGAMVAAIGSLAVDAIATGFLGRRAAAVGEAGTSEEDDVEVHAHGNTHGRVPQGAEAQLIRDRVISQVLELGIVMHSVIIGISLGASESPATIRPLMTSLSFHQLFEGIGLGGCIAQAKLKARSMLKMGLFFALTTPAGIAFGMAISSAYKESSPTALIVEGVLNSASAGILIYMALVDLLAQDFMNARVQSRPMLQLLSTSALLLGAGLMSLLAKWA</sequence>
<feature type="transmembrane region" description="Helical" evidence="8">
    <location>
        <begin position="75"/>
        <end position="96"/>
    </location>
</feature>
<dbReference type="Proteomes" id="UP000734854">
    <property type="component" value="Unassembled WGS sequence"/>
</dbReference>
<comment type="similarity">
    <text evidence="2 8">Belongs to the ZIP transporter (TC 2.A.5) family.</text>
</comment>
<dbReference type="GO" id="GO:0005385">
    <property type="term" value="F:zinc ion transmembrane transporter activity"/>
    <property type="evidence" value="ECO:0007669"/>
    <property type="project" value="InterPro"/>
</dbReference>
<evidence type="ECO:0000256" key="7">
    <source>
        <dbReference type="ARBA" id="ARBA00023136"/>
    </source>
</evidence>
<comment type="caution">
    <text evidence="10">The sequence shown here is derived from an EMBL/GenBank/DDBJ whole genome shotgun (WGS) entry which is preliminary data.</text>
</comment>
<dbReference type="OrthoDB" id="448280at2759"/>
<keyword evidence="5 8" id="KW-1133">Transmembrane helix</keyword>
<feature type="transmembrane region" description="Helical" evidence="8">
    <location>
        <begin position="249"/>
        <end position="270"/>
    </location>
</feature>
<keyword evidence="11" id="KW-1185">Reference proteome</keyword>
<proteinExistence type="inferred from homology"/>
<feature type="transmembrane region" description="Helical" evidence="8">
    <location>
        <begin position="116"/>
        <end position="137"/>
    </location>
</feature>
<dbReference type="AlphaFoldDB" id="A0A8J5GWY4"/>
<evidence type="ECO:0000256" key="3">
    <source>
        <dbReference type="ARBA" id="ARBA00022448"/>
    </source>
</evidence>
<evidence type="ECO:0000313" key="11">
    <source>
        <dbReference type="Proteomes" id="UP000734854"/>
    </source>
</evidence>
<gene>
    <name evidence="10" type="ORF">ZIOFF_033373</name>
</gene>
<evidence type="ECO:0000256" key="6">
    <source>
        <dbReference type="ARBA" id="ARBA00023065"/>
    </source>
</evidence>
<feature type="chain" id="PRO_5035212117" evidence="9">
    <location>
        <begin position="22"/>
        <end position="338"/>
    </location>
</feature>
<accession>A0A8J5GWY4</accession>
<dbReference type="NCBIfam" id="TIGR00820">
    <property type="entry name" value="zip"/>
    <property type="match status" value="1"/>
</dbReference>